<reference evidence="1" key="1">
    <citation type="journal article" date="2020" name="Ecol. Evol.">
        <title>Genome structure and content of the rice root-knot nematode (Meloidogyne graminicola).</title>
        <authorList>
            <person name="Phan N.T."/>
            <person name="Danchin E.G.J."/>
            <person name="Klopp C."/>
            <person name="Perfus-Barbeoch L."/>
            <person name="Kozlowski D.K."/>
            <person name="Koutsovoulos G.D."/>
            <person name="Lopez-Roques C."/>
            <person name="Bouchez O."/>
            <person name="Zahm M."/>
            <person name="Besnard G."/>
            <person name="Bellafiore S."/>
        </authorList>
    </citation>
    <scope>NUCLEOTIDE SEQUENCE</scope>
    <source>
        <strain evidence="1">VN-18</strain>
    </source>
</reference>
<gene>
    <name evidence="1" type="ORF">Mgra_00005300</name>
</gene>
<evidence type="ECO:0000313" key="1">
    <source>
        <dbReference type="EMBL" id="KAF7635333.1"/>
    </source>
</evidence>
<accession>A0A8S9ZQ51</accession>
<sequence>MTKNDSECDKPLKINKTNSLLISRKKTETGPIIKNICADFDLIIFVEQRVIVINLLICKFNLFNIMICNSSLFKLTISLY</sequence>
<name>A0A8S9ZQ51_9BILA</name>
<protein>
    <submittedName>
        <fullName evidence="1">Uncharacterized protein</fullName>
    </submittedName>
</protein>
<dbReference type="Proteomes" id="UP000605970">
    <property type="component" value="Unassembled WGS sequence"/>
</dbReference>
<organism evidence="1 2">
    <name type="scientific">Meloidogyne graminicola</name>
    <dbReference type="NCBI Taxonomy" id="189291"/>
    <lineage>
        <taxon>Eukaryota</taxon>
        <taxon>Metazoa</taxon>
        <taxon>Ecdysozoa</taxon>
        <taxon>Nematoda</taxon>
        <taxon>Chromadorea</taxon>
        <taxon>Rhabditida</taxon>
        <taxon>Tylenchina</taxon>
        <taxon>Tylenchomorpha</taxon>
        <taxon>Tylenchoidea</taxon>
        <taxon>Meloidogynidae</taxon>
        <taxon>Meloidogyninae</taxon>
        <taxon>Meloidogyne</taxon>
    </lineage>
</organism>
<keyword evidence="2" id="KW-1185">Reference proteome</keyword>
<comment type="caution">
    <text evidence="1">The sequence shown here is derived from an EMBL/GenBank/DDBJ whole genome shotgun (WGS) entry which is preliminary data.</text>
</comment>
<dbReference type="EMBL" id="JABEBT010000044">
    <property type="protein sequence ID" value="KAF7635333.1"/>
    <property type="molecule type" value="Genomic_DNA"/>
</dbReference>
<dbReference type="AlphaFoldDB" id="A0A8S9ZQ51"/>
<evidence type="ECO:0000313" key="2">
    <source>
        <dbReference type="Proteomes" id="UP000605970"/>
    </source>
</evidence>
<proteinExistence type="predicted"/>